<name>A0A4P5PAB0_9ENTE</name>
<keyword evidence="3" id="KW-1185">Reference proteome</keyword>
<dbReference type="Gene3D" id="3.90.1150.200">
    <property type="match status" value="1"/>
</dbReference>
<dbReference type="RefSeq" id="WP_146623428.1">
    <property type="nucleotide sequence ID" value="NZ_BJCC01000025.1"/>
</dbReference>
<dbReference type="OrthoDB" id="2322845at2"/>
<protein>
    <recommendedName>
        <fullName evidence="1">YdhG-like domain-containing protein</fullName>
    </recommendedName>
</protein>
<evidence type="ECO:0000313" key="3">
    <source>
        <dbReference type="Proteomes" id="UP000290567"/>
    </source>
</evidence>
<dbReference type="InterPro" id="IPR014922">
    <property type="entry name" value="YdhG-like"/>
</dbReference>
<accession>A0A4P5PAB0</accession>
<dbReference type="Pfam" id="PF08818">
    <property type="entry name" value="DUF1801"/>
    <property type="match status" value="1"/>
</dbReference>
<comment type="caution">
    <text evidence="2">The sequence shown here is derived from an EMBL/GenBank/DDBJ whole genome shotgun (WGS) entry which is preliminary data.</text>
</comment>
<organism evidence="2 3">
    <name type="scientific">Enterococcus florum</name>
    <dbReference type="NCBI Taxonomy" id="2480627"/>
    <lineage>
        <taxon>Bacteria</taxon>
        <taxon>Bacillati</taxon>
        <taxon>Bacillota</taxon>
        <taxon>Bacilli</taxon>
        <taxon>Lactobacillales</taxon>
        <taxon>Enterococcaceae</taxon>
        <taxon>Enterococcus</taxon>
    </lineage>
</organism>
<evidence type="ECO:0000313" key="2">
    <source>
        <dbReference type="EMBL" id="GCF95027.1"/>
    </source>
</evidence>
<proteinExistence type="predicted"/>
<gene>
    <name evidence="2" type="ORF">NRIC_29180</name>
</gene>
<reference evidence="3" key="1">
    <citation type="submission" date="2019-02" db="EMBL/GenBank/DDBJ databases">
        <title>Draft genome sequence of Enterococcus sp. Gos25-1.</title>
        <authorList>
            <person name="Tanaka N."/>
            <person name="Shiwa Y."/>
            <person name="Fujita N."/>
        </authorList>
    </citation>
    <scope>NUCLEOTIDE SEQUENCE [LARGE SCALE GENOMIC DNA]</scope>
    <source>
        <strain evidence="3">Gos25-1</strain>
    </source>
</reference>
<dbReference type="AlphaFoldDB" id="A0A4P5PAB0"/>
<sequence>MRGEPVKDVDVYIAQAVPFAQPILRELRRLIKEAKPQAEETIKWSLPFYLFEDKKASIAAYKAHVSFSVSENLPEQLRQKAERSGYETGQKRINIGFNQPVPVNLLQEILFTI</sequence>
<dbReference type="SUPFAM" id="SSF159888">
    <property type="entry name" value="YdhG-like"/>
    <property type="match status" value="1"/>
</dbReference>
<evidence type="ECO:0000259" key="1">
    <source>
        <dbReference type="Pfam" id="PF08818"/>
    </source>
</evidence>
<dbReference type="EMBL" id="BJCC01000025">
    <property type="protein sequence ID" value="GCF95027.1"/>
    <property type="molecule type" value="Genomic_DNA"/>
</dbReference>
<feature type="domain" description="YdhG-like" evidence="1">
    <location>
        <begin position="21"/>
        <end position="110"/>
    </location>
</feature>
<dbReference type="Proteomes" id="UP000290567">
    <property type="component" value="Unassembled WGS sequence"/>
</dbReference>